<dbReference type="EMBL" id="JBBLZC010000038">
    <property type="protein sequence ID" value="MEK0085931.1"/>
    <property type="molecule type" value="Genomic_DNA"/>
</dbReference>
<comment type="caution">
    <text evidence="2">The sequence shown here is derived from an EMBL/GenBank/DDBJ whole genome shotgun (WGS) entry which is preliminary data.</text>
</comment>
<feature type="region of interest" description="Disordered" evidence="1">
    <location>
        <begin position="166"/>
        <end position="240"/>
    </location>
</feature>
<name>A0ABU8XY09_9PROT</name>
<sequence length="240" mass="25844">MFPYRRNGPKKRGKGGGGRRHHEGGGNGAGRRVPGSAAELLPMLQPTTKALAQVLAGNTKMSGQLVHARNILAQANRLVDERMVDRLPPAQREEFFEQLARLKLTIADAEEAGLSPEPRTEVQVKPVEVVGVDRLREVALRLAAASATPEPGPLPPPPLQVAQIMEQEQEEQRAAARASLADEGAEERENGARPRLRLRVSRSADEPAMAGGTTPAAGTGPRRERLRLKPLRQVASDADG</sequence>
<evidence type="ECO:0000313" key="3">
    <source>
        <dbReference type="Proteomes" id="UP001375743"/>
    </source>
</evidence>
<feature type="region of interest" description="Disordered" evidence="1">
    <location>
        <begin position="1"/>
        <end position="36"/>
    </location>
</feature>
<accession>A0ABU8XY09</accession>
<proteinExistence type="predicted"/>
<dbReference type="Proteomes" id="UP001375743">
    <property type="component" value="Unassembled WGS sequence"/>
</dbReference>
<feature type="compositionally biased region" description="Basic residues" evidence="1">
    <location>
        <begin position="7"/>
        <end position="22"/>
    </location>
</feature>
<protein>
    <submittedName>
        <fullName evidence="2">Uncharacterized protein</fullName>
    </submittedName>
</protein>
<evidence type="ECO:0000256" key="1">
    <source>
        <dbReference type="SAM" id="MobiDB-lite"/>
    </source>
</evidence>
<dbReference type="RefSeq" id="WP_418161777.1">
    <property type="nucleotide sequence ID" value="NZ_JBBLZC010000038.1"/>
</dbReference>
<evidence type="ECO:0000313" key="2">
    <source>
        <dbReference type="EMBL" id="MEK0085931.1"/>
    </source>
</evidence>
<feature type="compositionally biased region" description="Low complexity" evidence="1">
    <location>
        <begin position="207"/>
        <end position="220"/>
    </location>
</feature>
<gene>
    <name evidence="2" type="ORF">U1T56_22475</name>
</gene>
<keyword evidence="3" id="KW-1185">Reference proteome</keyword>
<reference evidence="2 3" key="1">
    <citation type="submission" date="2024-01" db="EMBL/GenBank/DDBJ databases">
        <title>Multi-omics insights into the function and evolution of sodium benzoate biodegradation pathways in Benzoatithermus flavus gen. nov., sp. nov. from hot spring.</title>
        <authorList>
            <person name="Hu C.-J."/>
            <person name="Li W.-J."/>
        </authorList>
    </citation>
    <scope>NUCLEOTIDE SEQUENCE [LARGE SCALE GENOMIC DNA]</scope>
    <source>
        <strain evidence="2 3">SYSU G07066</strain>
    </source>
</reference>
<organism evidence="2 3">
    <name type="scientific">Benzoatithermus flavus</name>
    <dbReference type="NCBI Taxonomy" id="3108223"/>
    <lineage>
        <taxon>Bacteria</taxon>
        <taxon>Pseudomonadati</taxon>
        <taxon>Pseudomonadota</taxon>
        <taxon>Alphaproteobacteria</taxon>
        <taxon>Geminicoccales</taxon>
        <taxon>Geminicoccaceae</taxon>
        <taxon>Benzoatithermus</taxon>
    </lineage>
</organism>